<reference evidence="7 8" key="1">
    <citation type="journal article" date="2018" name="Sci. Rep.">
        <title>Characterisation of pathogen-specific regions and novel effector candidates in Fusarium oxysporum f. sp. cepae.</title>
        <authorList>
            <person name="Armitage A.D."/>
            <person name="Taylor A."/>
            <person name="Sobczyk M.K."/>
            <person name="Baxter L."/>
            <person name="Greenfield B.P."/>
            <person name="Bates H.J."/>
            <person name="Wilson F."/>
            <person name="Jackson A.C."/>
            <person name="Ott S."/>
            <person name="Harrison R.J."/>
            <person name="Clarkson J.P."/>
        </authorList>
    </citation>
    <scope>NUCLEOTIDE SEQUENCE [LARGE SCALE GENOMIC DNA]</scope>
    <source>
        <strain evidence="7 8">Fo_A28</strain>
    </source>
</reference>
<feature type="region of interest" description="Disordered" evidence="6">
    <location>
        <begin position="109"/>
        <end position="130"/>
    </location>
</feature>
<dbReference type="VEuPathDB" id="FungiDB:FOIG_16633"/>
<evidence type="ECO:0000256" key="3">
    <source>
        <dbReference type="ARBA" id="ARBA00022771"/>
    </source>
</evidence>
<dbReference type="VEuPathDB" id="FungiDB:FOC4_g10000239"/>
<comment type="caution">
    <text evidence="7">The sequence shown here is derived from an EMBL/GenBank/DDBJ whole genome shotgun (WGS) entry which is preliminary data.</text>
</comment>
<dbReference type="InterPro" id="IPR052035">
    <property type="entry name" value="ZnF_BED_domain_contain"/>
</dbReference>
<keyword evidence="2" id="KW-0479">Metal-binding</keyword>
<dbReference type="PANTHER" id="PTHR46481:SF10">
    <property type="entry name" value="ZINC FINGER BED DOMAIN-CONTAINING PROTEIN 39"/>
    <property type="match status" value="1"/>
</dbReference>
<dbReference type="VEuPathDB" id="FungiDB:HZS61_011413"/>
<evidence type="ECO:0000313" key="8">
    <source>
        <dbReference type="Proteomes" id="UP000285860"/>
    </source>
</evidence>
<keyword evidence="5" id="KW-0539">Nucleus</keyword>
<dbReference type="InterPro" id="IPR012337">
    <property type="entry name" value="RNaseH-like_sf"/>
</dbReference>
<dbReference type="SUPFAM" id="SSF53098">
    <property type="entry name" value="Ribonuclease H-like"/>
    <property type="match status" value="1"/>
</dbReference>
<dbReference type="PANTHER" id="PTHR46481">
    <property type="entry name" value="ZINC FINGER BED DOMAIN-CONTAINING PROTEIN 4"/>
    <property type="match status" value="1"/>
</dbReference>
<accession>A0A420NJE1</accession>
<dbReference type="EMBL" id="MRCY01000698">
    <property type="protein sequence ID" value="RKK80394.1"/>
    <property type="molecule type" value="Genomic_DNA"/>
</dbReference>
<dbReference type="GO" id="GO:0008270">
    <property type="term" value="F:zinc ion binding"/>
    <property type="evidence" value="ECO:0007669"/>
    <property type="project" value="UniProtKB-KW"/>
</dbReference>
<proteinExistence type="predicted"/>
<dbReference type="VEuPathDB" id="FungiDB:FOC1_g10000210"/>
<keyword evidence="4" id="KW-0862">Zinc</keyword>
<organism evidence="7 8">
    <name type="scientific">Fusarium oxysporum</name>
    <name type="common">Fusarium vascular wilt</name>
    <dbReference type="NCBI Taxonomy" id="5507"/>
    <lineage>
        <taxon>Eukaryota</taxon>
        <taxon>Fungi</taxon>
        <taxon>Dikarya</taxon>
        <taxon>Ascomycota</taxon>
        <taxon>Pezizomycotina</taxon>
        <taxon>Sordariomycetes</taxon>
        <taxon>Hypocreomycetidae</taxon>
        <taxon>Hypocreales</taxon>
        <taxon>Nectriaceae</taxon>
        <taxon>Fusarium</taxon>
        <taxon>Fusarium oxysporum species complex</taxon>
    </lineage>
</organism>
<keyword evidence="3" id="KW-0863">Zinc-finger</keyword>
<dbReference type="VEuPathDB" id="FungiDB:FOMG_19280"/>
<gene>
    <name evidence="7" type="ORF">BFJ68_g17720</name>
</gene>
<dbReference type="AlphaFoldDB" id="A0A420NJE1"/>
<feature type="region of interest" description="Disordered" evidence="6">
    <location>
        <begin position="17"/>
        <end position="38"/>
    </location>
</feature>
<evidence type="ECO:0008006" key="9">
    <source>
        <dbReference type="Google" id="ProtNLM"/>
    </source>
</evidence>
<comment type="subcellular location">
    <subcellularLocation>
        <location evidence="1">Nucleus</location>
    </subcellularLocation>
</comment>
<dbReference type="VEuPathDB" id="FungiDB:FOXG_22117"/>
<evidence type="ECO:0000256" key="2">
    <source>
        <dbReference type="ARBA" id="ARBA00022723"/>
    </source>
</evidence>
<evidence type="ECO:0000313" key="7">
    <source>
        <dbReference type="EMBL" id="RKK80394.1"/>
    </source>
</evidence>
<evidence type="ECO:0000256" key="4">
    <source>
        <dbReference type="ARBA" id="ARBA00022833"/>
    </source>
</evidence>
<dbReference type="GO" id="GO:0005634">
    <property type="term" value="C:nucleus"/>
    <property type="evidence" value="ECO:0007669"/>
    <property type="project" value="UniProtKB-SubCell"/>
</dbReference>
<sequence>MSQSSDFETMDFVAASLFTPGPLTPEPSTPAEARASRRDEDRLFRHFRGYTWSQRSRNTKSWVWEYGFDIEKDLERRWVCRLCIERNRPKPGNVVAIGTQNAERHLWDHHKIQDPSGKRSAPASRKKPSTGYQTITKAFNLDLNAPREQAIANPLIKSFDRNVFQRLVAEWVVESHLSFREPENKRLRAIFEYLNPFVVSTDAHVGHDTVRKRAVAEFEKHKEKVIEVLRNAPGLIHISFDGWRSRNKHALYGVACFFRNEDGKARKLILGVPELTVQHFGANIGHEIIEILESYEISEEKIGYFTLDNAQNNDTAMDTIGERFKFHGKERRGRCFGHVINLSDIGVNCVSCSLSDSWVGTLFLSVQ</sequence>
<name>A0A420NJE1_FUSOX</name>
<dbReference type="VEuPathDB" id="FungiDB:FOZG_18208"/>
<evidence type="ECO:0000256" key="6">
    <source>
        <dbReference type="SAM" id="MobiDB-lite"/>
    </source>
</evidence>
<evidence type="ECO:0000256" key="1">
    <source>
        <dbReference type="ARBA" id="ARBA00004123"/>
    </source>
</evidence>
<evidence type="ECO:0000256" key="5">
    <source>
        <dbReference type="ARBA" id="ARBA00023242"/>
    </source>
</evidence>
<protein>
    <recommendedName>
        <fullName evidence="9">Restless-like transposase</fullName>
    </recommendedName>
</protein>
<dbReference type="Proteomes" id="UP000285860">
    <property type="component" value="Unassembled WGS sequence"/>
</dbReference>